<dbReference type="InterPro" id="IPR036875">
    <property type="entry name" value="Znf_CCHC_sf"/>
</dbReference>
<dbReference type="SUPFAM" id="SSF57756">
    <property type="entry name" value="Retrovirus zinc finger-like domains"/>
    <property type="match status" value="1"/>
</dbReference>
<dbReference type="Proteomes" id="UP001151760">
    <property type="component" value="Unassembled WGS sequence"/>
</dbReference>
<proteinExistence type="predicted"/>
<dbReference type="EMBL" id="BQNB010019709">
    <property type="protein sequence ID" value="GJT88223.1"/>
    <property type="molecule type" value="Genomic_DNA"/>
</dbReference>
<protein>
    <submittedName>
        <fullName evidence="1">Retrovirus-related pol polyprotein from transposon TNT 1-94</fullName>
    </submittedName>
</protein>
<evidence type="ECO:0000313" key="1">
    <source>
        <dbReference type="EMBL" id="GJT88223.1"/>
    </source>
</evidence>
<name>A0ABQ5HM48_9ASTR</name>
<comment type="caution">
    <text evidence="1">The sequence shown here is derived from an EMBL/GenBank/DDBJ whole genome shotgun (WGS) entry which is preliminary data.</text>
</comment>
<gene>
    <name evidence="1" type="ORF">Tco_1069940</name>
</gene>
<sequence>MHNNYHGGEVTNRYRPPMLDPGRYSQCSFMVFYDTLTLKGNGALSERKCILREKTEDTHQGSQVVQQNGIQCFNYKGFGHYAKECRKPKRVKDYTYHKNKMNDAQIMLKRCSTASTAS</sequence>
<accession>A0ABQ5HM48</accession>
<reference evidence="1" key="2">
    <citation type="submission" date="2022-01" db="EMBL/GenBank/DDBJ databases">
        <authorList>
            <person name="Yamashiro T."/>
            <person name="Shiraishi A."/>
            <person name="Satake H."/>
            <person name="Nakayama K."/>
        </authorList>
    </citation>
    <scope>NUCLEOTIDE SEQUENCE</scope>
</reference>
<evidence type="ECO:0000313" key="2">
    <source>
        <dbReference type="Proteomes" id="UP001151760"/>
    </source>
</evidence>
<keyword evidence="2" id="KW-1185">Reference proteome</keyword>
<dbReference type="Gene3D" id="4.10.60.10">
    <property type="entry name" value="Zinc finger, CCHC-type"/>
    <property type="match status" value="1"/>
</dbReference>
<reference evidence="1" key="1">
    <citation type="journal article" date="2022" name="Int. J. Mol. Sci.">
        <title>Draft Genome of Tanacetum Coccineum: Genomic Comparison of Closely Related Tanacetum-Family Plants.</title>
        <authorList>
            <person name="Yamashiro T."/>
            <person name="Shiraishi A."/>
            <person name="Nakayama K."/>
            <person name="Satake H."/>
        </authorList>
    </citation>
    <scope>NUCLEOTIDE SEQUENCE</scope>
</reference>
<organism evidence="1 2">
    <name type="scientific">Tanacetum coccineum</name>
    <dbReference type="NCBI Taxonomy" id="301880"/>
    <lineage>
        <taxon>Eukaryota</taxon>
        <taxon>Viridiplantae</taxon>
        <taxon>Streptophyta</taxon>
        <taxon>Embryophyta</taxon>
        <taxon>Tracheophyta</taxon>
        <taxon>Spermatophyta</taxon>
        <taxon>Magnoliopsida</taxon>
        <taxon>eudicotyledons</taxon>
        <taxon>Gunneridae</taxon>
        <taxon>Pentapetalae</taxon>
        <taxon>asterids</taxon>
        <taxon>campanulids</taxon>
        <taxon>Asterales</taxon>
        <taxon>Asteraceae</taxon>
        <taxon>Asteroideae</taxon>
        <taxon>Anthemideae</taxon>
        <taxon>Anthemidinae</taxon>
        <taxon>Tanacetum</taxon>
    </lineage>
</organism>